<protein>
    <submittedName>
        <fullName evidence="2">Uncharacterized protein</fullName>
    </submittedName>
</protein>
<keyword evidence="3" id="KW-1185">Reference proteome</keyword>
<comment type="caution">
    <text evidence="2">The sequence shown here is derived from an EMBL/GenBank/DDBJ whole genome shotgun (WGS) entry which is preliminary data.</text>
</comment>
<feature type="non-terminal residue" evidence="2">
    <location>
        <position position="1"/>
    </location>
</feature>
<feature type="region of interest" description="Disordered" evidence="1">
    <location>
        <begin position="95"/>
        <end position="114"/>
    </location>
</feature>
<dbReference type="RefSeq" id="WP_160113719.1">
    <property type="nucleotide sequence ID" value="NZ_QOZG01000066.1"/>
</dbReference>
<evidence type="ECO:0000313" key="3">
    <source>
        <dbReference type="Proteomes" id="UP000253420"/>
    </source>
</evidence>
<sequence>ALFASAADLDPAKSYIVHWKLGAANTAVTFTANDQDVFSSGGDDTKGNNWGTLVVNSGGNPAPIALIAELFPIGADVETDTPLATATRTVKLQDLSGSTMPGIPETTPVTAAGTKPATGNYSAWQVNVADINSTPVAGVDVFWRVSPAYLGLTFWANATTPLSTVQAGDNIFYAFSTSASGGAAKAWVMSDRPYALTALPRVNNADMGFVDTLFFASADYTGGSINDLGWGELIPAGIQSYKYGTYIELNPLADAFNTVLAGPWPSNEIYPQIATNATYFFVLNNEVGDQRGNLPISSASIPYNYLKPSIKDLETAPPQSIENFLGLFVQNPDGTLFGSKSARKFYAKGAGLANRPPEEPDDGARDGDLPQATILYLANSGITRDTLTYGGDGLAVQLKKIPVHQGKTLTFLFYMNGYQPAAQSKDDVRQESPLSNSNYRVATTVSATGASKVKLASKYALNFASFMGDMKISYVDYYIEDPVGTKVYGPFPTAQASTST</sequence>
<organism evidence="2 3">
    <name type="scientific">Phyllobacterium salinisoli</name>
    <dbReference type="NCBI Taxonomy" id="1899321"/>
    <lineage>
        <taxon>Bacteria</taxon>
        <taxon>Pseudomonadati</taxon>
        <taxon>Pseudomonadota</taxon>
        <taxon>Alphaproteobacteria</taxon>
        <taxon>Hyphomicrobiales</taxon>
        <taxon>Phyllobacteriaceae</taxon>
        <taxon>Phyllobacterium</taxon>
    </lineage>
</organism>
<name>A0A368JVY9_9HYPH</name>
<dbReference type="Proteomes" id="UP000253420">
    <property type="component" value="Unassembled WGS sequence"/>
</dbReference>
<evidence type="ECO:0000313" key="2">
    <source>
        <dbReference type="EMBL" id="RCS21339.1"/>
    </source>
</evidence>
<proteinExistence type="predicted"/>
<gene>
    <name evidence="2" type="ORF">DUT91_24800</name>
</gene>
<dbReference type="AlphaFoldDB" id="A0A368JVY9"/>
<reference evidence="2 3" key="1">
    <citation type="submission" date="2018-07" db="EMBL/GenBank/DDBJ databases">
        <title>The draft genome of Phyllobacterium salinisoli.</title>
        <authorList>
            <person name="Liu L."/>
            <person name="Li L."/>
            <person name="Zhang X."/>
            <person name="Liang L."/>
        </authorList>
    </citation>
    <scope>NUCLEOTIDE SEQUENCE [LARGE SCALE GENOMIC DNA]</scope>
    <source>
        <strain evidence="2 3">LLAN61</strain>
    </source>
</reference>
<dbReference type="EMBL" id="QOZG01000066">
    <property type="protein sequence ID" value="RCS21339.1"/>
    <property type="molecule type" value="Genomic_DNA"/>
</dbReference>
<evidence type="ECO:0000256" key="1">
    <source>
        <dbReference type="SAM" id="MobiDB-lite"/>
    </source>
</evidence>
<accession>A0A368JVY9</accession>